<feature type="compositionally biased region" description="Basic and acidic residues" evidence="9">
    <location>
        <begin position="3334"/>
        <end position="3351"/>
    </location>
</feature>
<feature type="compositionally biased region" description="Low complexity" evidence="9">
    <location>
        <begin position="1668"/>
        <end position="1680"/>
    </location>
</feature>
<dbReference type="Pfam" id="PF02820">
    <property type="entry name" value="MBT"/>
    <property type="match status" value="2"/>
</dbReference>
<dbReference type="InterPro" id="IPR017956">
    <property type="entry name" value="AT_hook_DNA-bd_motif"/>
</dbReference>
<evidence type="ECO:0000256" key="9">
    <source>
        <dbReference type="SAM" id="MobiDB-lite"/>
    </source>
</evidence>
<keyword evidence="3" id="KW-0677">Repeat</keyword>
<feature type="region of interest" description="Disordered" evidence="9">
    <location>
        <begin position="40"/>
        <end position="60"/>
    </location>
</feature>
<feature type="compositionally biased region" description="Basic and acidic residues" evidence="9">
    <location>
        <begin position="2368"/>
        <end position="2387"/>
    </location>
</feature>
<feature type="region of interest" description="Disordered" evidence="9">
    <location>
        <begin position="2027"/>
        <end position="2052"/>
    </location>
</feature>
<reference evidence="11 12" key="1">
    <citation type="submission" date="2024-05" db="EMBL/GenBank/DDBJ databases">
        <authorList>
            <person name="Wallberg A."/>
        </authorList>
    </citation>
    <scope>NUCLEOTIDE SEQUENCE [LARGE SCALE GENOMIC DNA]</scope>
</reference>
<sequence>MVTVAMEEKQDETPNDRNKCEATMKIFGSMSSMKKWYSVGEEGSSSSSCSSGHDSTSSGAKITLKKLTPFNARKTLKKIDTGQGDRSTLPHNQSSSQPPMMPTTEPLLINFDFEKASKCGMVTLEERGNQKIYRCNICKLTCTGQKPISDHLEGQKHKKNLKMFPSKVSEYLAAIDNVLVNKSPITNATEVIKNQSPVHERKYPENNIRENIEPSSSQISDEIADEMSIKLIVDLDTALRIGIVSVDAEKKIYSCNVCNLTSHGPKPMCEHIEGQRHKKSLRNCPTKVQEYLDALQHSSSRTKFPSYENQLRKSDESKTTGQEEESKTDRQEEESKIARKEEKQTTEESSDSLLHHSSTNIQEVKESKKETGNYENSSPEQKQKEREVISTEENTTILLSEPKANSSSEENLALDFEDIKQKQKEKEVISTEENNSKLLLEPKVNLSSEECLGLDSEYIKQKQEEKEIISTEENNSKLLSEPKANSSSEENIELDSEDKQKSFRENSEVQIKCQKILIDYNEDTKNIKHLEKEHNKDFDLEEESKISKPEELQKSDVHTPVDKKVKHNAIYSEMERDCEQSSKEIGTYKVANIPEIESVNKQAPNPSVLSKIDKEENEPQSSKMQLGNAIFKSNLTEYDLLTKPEEIKINEVILKEEKCSKELTKDIEKTKVYFEQSSCFQKSPEIIEKTDETEETKSSKLQSSISINIAILPTIAETSKILKENLDSSVTIVEKQRESAEVSCSRNPEGWNENSIPISPTQSAIISENIQHSELISQAYDTLQHVKQPPTKIELAMINKQASTEGAEKFEYQSTSLENLRNKNENSEKSPEEMEQFKSMTENLNISEDQQQLEEIQNTMPERKCLEAPSEEKQCYSSNTVVDCAVEEPESSNVVVKEVKDPLEKAKPATIMQQESTEGNQNIALQGESLEKLEDKTENIEKSPVGIQQLKSLSKNVNISEEEQQLEKIQMSAPKVKTNLEASSEDRENFTSDPVVEQNKFSEKVVEKVLASEIAPETESLPEINLEDKQGSKMVLEENCDEVVVKHAQSSQIKRDKLKHFEILKDYTNAVESISTEEESFKTIVGETEIDKMLLDEAAGAETNEVAESSQMETKELVGTEMLSKYATSSSEQSLQGLKTTEGTTEKVTSFESKTELIKSLNVIVEKKVSPELTTNDADILKIKTKELTKMIPKQIVSSGMLLGDIQKSQPYSENVDDSEGNVTISDETNTFEKLGKLNDIVIKQTTYNEKLSEHKQNPELLTNLMESSLDIHQQEDCPVLVSEKNKNYEMTDHSEDSPEHEQITHGMTSKTEMSVILSEKIKTSKIMPQVEQIPESLPENAEKLKEHADSKIVTEKEIVFKEVSDETLCSEEKSPIAVSSVKNLIHLGTSEIQNVYLEMKKQIKTNQGISDGPGTSEDLVEYAEISKDCSEYLVPSKVKKLVQKNVENSKRIHENLENSELLTVKKVVNCSEQTYQESSSEEKQLEVKELANNYSESQEVHQYDKPEKIATKVLNSDLEETDPINEQLKVSKPVKMLDQCVLAMIESEKELTTTKKVDEILESTQALANSTLKSSPSSDEVVTPKKRAGRPAKSTMMPQDYREPSPKKRTVRRSSSSHDFMSDESESSPEKLADTASTRRSGRTHKPTEKLKEFICTKGNQLTLLGTAGTTTTEGLQTNVLESNDEIKTSKSVSTHGPKSFDARSMEPKSLSIEDTVENKVNEKIKKDKSSKDEITEPPAKRRRGRPPKISSPSKGSSPSKHGVLEAEMEELKSPVELSTKSTRIRRGPVLFDAEMEEIASSLELSSKSTKIRRGRPPKRSSSLESVDSKLKTGINDEETVGNPFSSRERRPIKSSVAIPNQDDVNHIKPSRRGRPKAVKRGRGRPPKIPVVSPERDEQLCAKVEETKPKVEETKPIKDTIQKIVRSKNKDAKRRGEEKPIKDAIHNIVRSKATEERTKDTIKKIDQVKQFDEKIEEKVTVKKKEKIKKIVQNKTGEEKKDKGSVKKIVQNKVRKEKPLIKNTIQKIVQSKSSGKTKPTSVKEHKNKEEIKNVHVVTAKKDSPATPGAAKDNIIVCNVTNTTPVPATVTAPIPSTNSQTQEAQSSGVVTSIPPPPPPVEEPVKKTKRTQLYTPDQRAEMARLCQEMGPTKSAREMSKRLNRHVSESTMRSVKKAWDRQNPGVLAAQVGQQGVKPSTSLEMKGEVKRSSPYCQEPPKYLSTIISSLKEEDIIRLKNHISKKGSQYSSKFLEALNSIKLPSEEKKMEESSRENSAIKDPVQKVCESGVQENNDSSSSSDDSSSDDSSSGSSSDDDSSSGESSSDESSSSDEEDDNDDNSHKKPKVEAVKKLPINVKKLPINVKKLPIKNSKENKSSVENEKVLEERDISQLVKPLEEDSEKESGNDSSNGESSSSDSSSDDSSSDDSSSSEDSSSDESSSDDSSDEEDEKDHKQEAGDKAEDDENKDASISEMDDEVVESASEEKTDFIDSASSLPTPPIDQPNVDGDDNNSGEEDGDDNSDSDTDDAENSDNSDEEVEEKEENEVAKEDKVAASYLVAINESSLPENEVNDCHDPNTELSESSGSLEGEHTNSQNNIESHIENIDDTSKTYDQDIDHGNIPQGNISAVADNDLICESKGKTSVNTEKECIEECKVIGKSAITNKRSRRKKLESFVEDSDVSIQESTCKSNVSNTQVADSSEREAKIIMFSGQDNSTSFFPTPPSEDSQEFAFPKSTTESELGESNIGSISGISEKSQKQVFTKKRKKTDDDHKESDTTSRGPETSDVNMSNSDSVQSAVIVPTSSAGDAPESSRKTLKLEQTVNANNEGKAGTDPLERSVVNRNTACSITQNSQEPVDTSIQQKLQTKDLESATIESVRKAKKCKLNDNKEAKFEIESFSEETNKDISIRSILKSPKMVEEVKKKTKRPGHDVMKDIWKTGRKRRNKNNSPKKGSLNVPAQSTVKKSSVKSEYSEEKSIYGPFNWGNFLSENKLIAAPPNCFKQHSSPPENKFEVGMKLESVDPRNVSSTCIATVRMTSGPSINLQLDGEDSMNNFWKLVDSQDIHSIGYCESNNGIIVPPFGFTKDISSWTRFRKRSLQNAIYAPAEVFQQEPPTPPGNLFKNGMMLEAVDRKNTDYICAATVGAIEGDNIQIVCDVWYGKFDYWCRYDSREIFPVGWCAKTKQVLQLPKHLYDDDDEDEAVQKANREEKVKTKDTETTLLKKEKDFKVIEEKSTEARSSRRSDSKRVTVQVITNAPLAVAVASAANETEGLDLKRRKKKEVKDVMQQKNDVNSAATTRRGRSGRGEEEEQQMNSSPTFKSTEKTPTNASSDTIHKEDVISPRKKESKFC</sequence>
<dbReference type="GO" id="GO:0042393">
    <property type="term" value="F:histone binding"/>
    <property type="evidence" value="ECO:0007669"/>
    <property type="project" value="TreeGrafter"/>
</dbReference>
<feature type="compositionally biased region" description="Low complexity" evidence="9">
    <location>
        <begin position="2404"/>
        <end position="2416"/>
    </location>
</feature>
<evidence type="ECO:0000256" key="3">
    <source>
        <dbReference type="ARBA" id="ARBA00022737"/>
    </source>
</evidence>
<keyword evidence="6" id="KW-0539">Nucleus</keyword>
<dbReference type="SUPFAM" id="SSF63748">
    <property type="entry name" value="Tudor/PWWP/MBT"/>
    <property type="match status" value="2"/>
</dbReference>
<evidence type="ECO:0000256" key="8">
    <source>
        <dbReference type="SAM" id="Coils"/>
    </source>
</evidence>
<feature type="domain" description="Matrin-type" evidence="10">
    <location>
        <begin position="133"/>
        <end position="163"/>
    </location>
</feature>
<evidence type="ECO:0000256" key="7">
    <source>
        <dbReference type="PROSITE-ProRule" id="PRU00459"/>
    </source>
</evidence>
<feature type="compositionally biased region" description="Low complexity" evidence="9">
    <location>
        <begin position="2738"/>
        <end position="2754"/>
    </location>
</feature>
<feature type="compositionally biased region" description="Polar residues" evidence="9">
    <location>
        <begin position="2095"/>
        <end position="2109"/>
    </location>
</feature>
<feature type="compositionally biased region" description="Polar residues" evidence="9">
    <location>
        <begin position="391"/>
        <end position="410"/>
    </location>
</feature>
<comment type="subcellular location">
    <subcellularLocation>
        <location evidence="1">Nucleus</location>
    </subcellularLocation>
</comment>
<feature type="region of interest" description="Disordered" evidence="9">
    <location>
        <begin position="1"/>
        <end position="21"/>
    </location>
</feature>
<dbReference type="PANTHER" id="PTHR12247">
    <property type="entry name" value="POLYCOMB GROUP PROTEIN"/>
    <property type="match status" value="1"/>
</dbReference>
<feature type="compositionally biased region" description="Basic and acidic residues" evidence="9">
    <location>
        <begin position="363"/>
        <end position="372"/>
    </location>
</feature>
<feature type="compositionally biased region" description="Basic residues" evidence="9">
    <location>
        <begin position="1870"/>
        <end position="1887"/>
    </location>
</feature>
<dbReference type="GO" id="GO:0045892">
    <property type="term" value="P:negative regulation of DNA-templated transcription"/>
    <property type="evidence" value="ECO:0007669"/>
    <property type="project" value="TreeGrafter"/>
</dbReference>
<dbReference type="PRINTS" id="PR00929">
    <property type="entry name" value="ATHOOK"/>
</dbReference>
<keyword evidence="12" id="KW-1185">Reference proteome</keyword>
<feature type="compositionally biased region" description="Polar residues" evidence="9">
    <location>
        <begin position="3313"/>
        <end position="3333"/>
    </location>
</feature>
<evidence type="ECO:0000256" key="2">
    <source>
        <dbReference type="ARBA" id="ARBA00022723"/>
    </source>
</evidence>
<dbReference type="InterPro" id="IPR003604">
    <property type="entry name" value="Matrin/U1-like-C_Znf_C2H2"/>
</dbReference>
<keyword evidence="5" id="KW-0862">Zinc</keyword>
<feature type="compositionally biased region" description="Polar residues" evidence="9">
    <location>
        <begin position="3288"/>
        <end position="3298"/>
    </location>
</feature>
<feature type="compositionally biased region" description="Acidic residues" evidence="9">
    <location>
        <begin position="2432"/>
        <end position="2448"/>
    </location>
</feature>
<feature type="region of interest" description="Disordered" evidence="9">
    <location>
        <begin position="3275"/>
        <end position="3351"/>
    </location>
</feature>
<feature type="compositionally biased region" description="Polar residues" evidence="9">
    <location>
        <begin position="1569"/>
        <end position="1581"/>
    </location>
</feature>
<feature type="region of interest" description="Disordered" evidence="9">
    <location>
        <begin position="464"/>
        <end position="508"/>
    </location>
</feature>
<dbReference type="GO" id="GO:0005634">
    <property type="term" value="C:nucleus"/>
    <property type="evidence" value="ECO:0007669"/>
    <property type="project" value="UniProtKB-SubCell"/>
</dbReference>
<dbReference type="Gene3D" id="3.30.160.60">
    <property type="entry name" value="Classic Zinc Finger"/>
    <property type="match status" value="2"/>
</dbReference>
<feature type="compositionally biased region" description="Basic and acidic residues" evidence="9">
    <location>
        <begin position="2041"/>
        <end position="2052"/>
    </location>
</feature>
<feature type="compositionally biased region" description="Low complexity" evidence="9">
    <location>
        <begin position="2289"/>
        <end position="2310"/>
    </location>
</feature>
<gene>
    <name evidence="11" type="ORF">MNOR_LOCUS423</name>
</gene>
<name>A0AAV2PJ57_MEGNR</name>
<dbReference type="GO" id="GO:0008270">
    <property type="term" value="F:zinc ion binding"/>
    <property type="evidence" value="ECO:0007669"/>
    <property type="project" value="UniProtKB-KW"/>
</dbReference>
<feature type="region of interest" description="Disordered" evidence="9">
    <location>
        <begin position="2088"/>
        <end position="2135"/>
    </location>
</feature>
<dbReference type="GO" id="GO:0003682">
    <property type="term" value="F:chromatin binding"/>
    <property type="evidence" value="ECO:0007669"/>
    <property type="project" value="TreeGrafter"/>
</dbReference>
<feature type="compositionally biased region" description="Polar residues" evidence="9">
    <location>
        <begin position="296"/>
        <end position="309"/>
    </location>
</feature>
<dbReference type="InterPro" id="IPR050548">
    <property type="entry name" value="PcG_chromatin_remod_factors"/>
</dbReference>
<keyword evidence="4" id="KW-0863">Zinc-finger</keyword>
<dbReference type="InterPro" id="IPR000690">
    <property type="entry name" value="Matrin/U1-C_Znf_C2H2"/>
</dbReference>
<evidence type="ECO:0000256" key="5">
    <source>
        <dbReference type="ARBA" id="ARBA00022833"/>
    </source>
</evidence>
<dbReference type="SUPFAM" id="SSF57667">
    <property type="entry name" value="beta-beta-alpha zinc fingers"/>
    <property type="match status" value="1"/>
</dbReference>
<feature type="region of interest" description="Disordered" evidence="9">
    <location>
        <begin position="2256"/>
        <end position="2593"/>
    </location>
</feature>
<evidence type="ECO:0000256" key="6">
    <source>
        <dbReference type="ARBA" id="ARBA00023242"/>
    </source>
</evidence>
<feature type="region of interest" description="Disordered" evidence="9">
    <location>
        <begin position="1569"/>
        <end position="1653"/>
    </location>
</feature>
<organism evidence="11 12">
    <name type="scientific">Meganyctiphanes norvegica</name>
    <name type="common">Northern krill</name>
    <name type="synonym">Thysanopoda norvegica</name>
    <dbReference type="NCBI Taxonomy" id="48144"/>
    <lineage>
        <taxon>Eukaryota</taxon>
        <taxon>Metazoa</taxon>
        <taxon>Ecdysozoa</taxon>
        <taxon>Arthropoda</taxon>
        <taxon>Crustacea</taxon>
        <taxon>Multicrustacea</taxon>
        <taxon>Malacostraca</taxon>
        <taxon>Eumalacostraca</taxon>
        <taxon>Eucarida</taxon>
        <taxon>Euphausiacea</taxon>
        <taxon>Euphausiidae</taxon>
        <taxon>Meganyctiphanes</taxon>
    </lineage>
</organism>
<feature type="compositionally biased region" description="Polar residues" evidence="9">
    <location>
        <begin position="2778"/>
        <end position="2794"/>
    </location>
</feature>
<feature type="compositionally biased region" description="Basic and acidic residues" evidence="9">
    <location>
        <begin position="2449"/>
        <end position="2458"/>
    </location>
</feature>
<feature type="region of interest" description="Disordered" evidence="9">
    <location>
        <begin position="1668"/>
        <end position="1898"/>
    </location>
</feature>
<dbReference type="Proteomes" id="UP001497623">
    <property type="component" value="Unassembled WGS sequence"/>
</dbReference>
<feature type="repeat" description="MBT" evidence="7">
    <location>
        <begin position="2983"/>
        <end position="3081"/>
    </location>
</feature>
<feature type="region of interest" description="Disordered" evidence="9">
    <location>
        <begin position="296"/>
        <end position="433"/>
    </location>
</feature>
<feature type="region of interest" description="Disordered" evidence="9">
    <location>
        <begin position="2712"/>
        <end position="2794"/>
    </location>
</feature>
<feature type="compositionally biased region" description="Basic residues" evidence="9">
    <location>
        <begin position="1811"/>
        <end position="1820"/>
    </location>
</feature>
<keyword evidence="8" id="KW-0175">Coiled coil</keyword>
<feature type="region of interest" description="Disordered" evidence="9">
    <location>
        <begin position="73"/>
        <end position="102"/>
    </location>
</feature>
<dbReference type="InterPro" id="IPR004092">
    <property type="entry name" value="Mbt"/>
</dbReference>
<evidence type="ECO:0000313" key="12">
    <source>
        <dbReference type="Proteomes" id="UP001497623"/>
    </source>
</evidence>
<dbReference type="EMBL" id="CAXKWB010000092">
    <property type="protein sequence ID" value="CAL4059223.1"/>
    <property type="molecule type" value="Genomic_DNA"/>
</dbReference>
<feature type="compositionally biased region" description="Polar residues" evidence="9">
    <location>
        <begin position="2188"/>
        <end position="2199"/>
    </location>
</feature>
<feature type="region of interest" description="Disordered" evidence="9">
    <location>
        <begin position="2147"/>
        <end position="2216"/>
    </location>
</feature>
<feature type="compositionally biased region" description="Low complexity" evidence="9">
    <location>
        <begin position="40"/>
        <end position="59"/>
    </location>
</feature>
<feature type="compositionally biased region" description="Acidic residues" evidence="9">
    <location>
        <begin position="2505"/>
        <end position="2542"/>
    </location>
</feature>
<dbReference type="Gene3D" id="2.30.30.140">
    <property type="match status" value="2"/>
</dbReference>
<feature type="compositionally biased region" description="Basic and acidic residues" evidence="9">
    <location>
        <begin position="2259"/>
        <end position="2274"/>
    </location>
</feature>
<dbReference type="PANTHER" id="PTHR12247:SF132">
    <property type="entry name" value="POLYCOMB PROTEIN SCM"/>
    <property type="match status" value="1"/>
</dbReference>
<dbReference type="GO" id="GO:0003677">
    <property type="term" value="F:DNA binding"/>
    <property type="evidence" value="ECO:0007669"/>
    <property type="project" value="InterPro"/>
</dbReference>
<feature type="compositionally biased region" description="Basic and acidic residues" evidence="9">
    <location>
        <begin position="1718"/>
        <end position="1736"/>
    </location>
</feature>
<proteinExistence type="predicted"/>
<feature type="compositionally biased region" description="Acidic residues" evidence="9">
    <location>
        <begin position="2326"/>
        <end position="2335"/>
    </location>
</feature>
<dbReference type="PROSITE" id="PS51079">
    <property type="entry name" value="MBT"/>
    <property type="match status" value="2"/>
</dbReference>
<dbReference type="SMART" id="SM00355">
    <property type="entry name" value="ZnF_C2H2"/>
    <property type="match status" value="2"/>
</dbReference>
<protein>
    <recommendedName>
        <fullName evidence="10">Matrin-type domain-containing protein</fullName>
    </recommendedName>
</protein>
<dbReference type="SMART" id="SM00451">
    <property type="entry name" value="ZnF_U1"/>
    <property type="match status" value="2"/>
</dbReference>
<evidence type="ECO:0000313" key="11">
    <source>
        <dbReference type="EMBL" id="CAL4059223.1"/>
    </source>
</evidence>
<feature type="compositionally biased region" description="Basic and acidic residues" evidence="9">
    <location>
        <begin position="417"/>
        <end position="429"/>
    </location>
</feature>
<feature type="compositionally biased region" description="Basic and acidic residues" evidence="9">
    <location>
        <begin position="497"/>
        <end position="507"/>
    </location>
</feature>
<feature type="repeat" description="MBT" evidence="7">
    <location>
        <begin position="3089"/>
        <end position="3190"/>
    </location>
</feature>
<dbReference type="PROSITE" id="PS50171">
    <property type="entry name" value="ZF_MATRIN"/>
    <property type="match status" value="1"/>
</dbReference>
<feature type="region of interest" description="Disordered" evidence="9">
    <location>
        <begin position="531"/>
        <end position="563"/>
    </location>
</feature>
<feature type="compositionally biased region" description="Polar residues" evidence="9">
    <location>
        <begin position="2027"/>
        <end position="2040"/>
    </location>
</feature>
<dbReference type="InterPro" id="IPR013087">
    <property type="entry name" value="Znf_C2H2_type"/>
</dbReference>
<comment type="caution">
    <text evidence="11">The sequence shown here is derived from an EMBL/GenBank/DDBJ whole genome shotgun (WGS) entry which is preliminary data.</text>
</comment>
<dbReference type="SMART" id="SM00384">
    <property type="entry name" value="AT_hook"/>
    <property type="match status" value="4"/>
</dbReference>
<feature type="compositionally biased region" description="Basic and acidic residues" evidence="9">
    <location>
        <begin position="324"/>
        <end position="346"/>
    </location>
</feature>
<keyword evidence="2" id="KW-0479">Metal-binding</keyword>
<evidence type="ECO:0000256" key="4">
    <source>
        <dbReference type="ARBA" id="ARBA00022771"/>
    </source>
</evidence>
<feature type="coiled-coil region" evidence="8">
    <location>
        <begin position="1440"/>
        <end position="1501"/>
    </location>
</feature>
<evidence type="ECO:0000259" key="10">
    <source>
        <dbReference type="PROSITE" id="PS50171"/>
    </source>
</evidence>
<evidence type="ECO:0000256" key="1">
    <source>
        <dbReference type="ARBA" id="ARBA00004123"/>
    </source>
</evidence>
<feature type="compositionally biased region" description="Polar residues" evidence="9">
    <location>
        <begin position="84"/>
        <end position="98"/>
    </location>
</feature>
<dbReference type="SMART" id="SM00561">
    <property type="entry name" value="MBT"/>
    <property type="match status" value="2"/>
</dbReference>
<feature type="compositionally biased region" description="Basic and acidic residues" evidence="9">
    <location>
        <begin position="2767"/>
        <end position="2777"/>
    </location>
</feature>
<dbReference type="InterPro" id="IPR036236">
    <property type="entry name" value="Znf_C2H2_sf"/>
</dbReference>
<feature type="compositionally biased region" description="Low complexity" evidence="9">
    <location>
        <begin position="1749"/>
        <end position="1762"/>
    </location>
</feature>
<feature type="region of interest" description="Disordered" evidence="9">
    <location>
        <begin position="2939"/>
        <end position="2969"/>
    </location>
</feature>
<feature type="compositionally biased region" description="Basic and acidic residues" evidence="9">
    <location>
        <begin position="2336"/>
        <end position="2348"/>
    </location>
</feature>
<accession>A0AAV2PJ57</accession>